<comment type="caution">
    <text evidence="2">The sequence shown here is derived from an EMBL/GenBank/DDBJ whole genome shotgun (WGS) entry which is preliminary data.</text>
</comment>
<dbReference type="EMBL" id="BARS01051278">
    <property type="protein sequence ID" value="GAG43879.1"/>
    <property type="molecule type" value="Genomic_DNA"/>
</dbReference>
<feature type="compositionally biased region" description="Acidic residues" evidence="1">
    <location>
        <begin position="99"/>
        <end position="122"/>
    </location>
</feature>
<reference evidence="2" key="1">
    <citation type="journal article" date="2014" name="Front. Microbiol.">
        <title>High frequency of phylogenetically diverse reductive dehalogenase-homologous genes in deep subseafloor sedimentary metagenomes.</title>
        <authorList>
            <person name="Kawai M."/>
            <person name="Futagami T."/>
            <person name="Toyoda A."/>
            <person name="Takaki Y."/>
            <person name="Nishi S."/>
            <person name="Hori S."/>
            <person name="Arai W."/>
            <person name="Tsubouchi T."/>
            <person name="Morono Y."/>
            <person name="Uchiyama I."/>
            <person name="Ito T."/>
            <person name="Fujiyama A."/>
            <person name="Inagaki F."/>
            <person name="Takami H."/>
        </authorList>
    </citation>
    <scope>NUCLEOTIDE SEQUENCE</scope>
    <source>
        <strain evidence="2">Expedition CK06-06</strain>
    </source>
</reference>
<dbReference type="AlphaFoldDB" id="X0XL34"/>
<protein>
    <submittedName>
        <fullName evidence="2">Uncharacterized protein</fullName>
    </submittedName>
</protein>
<feature type="non-terminal residue" evidence="2">
    <location>
        <position position="236"/>
    </location>
</feature>
<gene>
    <name evidence="2" type="ORF">S01H1_76414</name>
</gene>
<feature type="non-terminal residue" evidence="2">
    <location>
        <position position="1"/>
    </location>
</feature>
<feature type="region of interest" description="Disordered" evidence="1">
    <location>
        <begin position="91"/>
        <end position="185"/>
    </location>
</feature>
<organism evidence="2">
    <name type="scientific">marine sediment metagenome</name>
    <dbReference type="NCBI Taxonomy" id="412755"/>
    <lineage>
        <taxon>unclassified sequences</taxon>
        <taxon>metagenomes</taxon>
        <taxon>ecological metagenomes</taxon>
    </lineage>
</organism>
<name>X0XL34_9ZZZZ</name>
<evidence type="ECO:0000313" key="2">
    <source>
        <dbReference type="EMBL" id="GAG43879.1"/>
    </source>
</evidence>
<feature type="compositionally biased region" description="Basic and acidic residues" evidence="1">
    <location>
        <begin position="137"/>
        <end position="146"/>
    </location>
</feature>
<evidence type="ECO:0000256" key="1">
    <source>
        <dbReference type="SAM" id="MobiDB-lite"/>
    </source>
</evidence>
<accession>X0XL34</accession>
<sequence>TDDDGLFDPQEYAGSGLSTAYGATGGTRDAVCPLVNNDDSDGDGIQDGTVVTVTPAGVITALGAQYTYTHYEDFIDLQAADVAHPGVVRTVPTSGYGEQQDDTDWNVCDSDSDGDGLNDGEETGIGTNPDDWDTDDDGRNDWHEHTGGGPIPTDPFDPDTDDDGVMDSAEVFGSNPTNPVNADTDGDGLCDGGTGTPWMTSGDARVVINPICKSCSGPGDVGLGSCGVSVRTGSAD</sequence>
<feature type="compositionally biased region" description="Acidic residues" evidence="1">
    <location>
        <begin position="156"/>
        <end position="165"/>
    </location>
</feature>
<proteinExistence type="predicted"/>